<accession>A0A4C1XG77</accession>
<dbReference type="AlphaFoldDB" id="A0A4C1XG77"/>
<comment type="caution">
    <text evidence="1">The sequence shown here is derived from an EMBL/GenBank/DDBJ whole genome shotgun (WGS) entry which is preliminary data.</text>
</comment>
<protein>
    <submittedName>
        <fullName evidence="1">Uncharacterized protein</fullName>
    </submittedName>
</protein>
<name>A0A4C1XG77_EUMVA</name>
<keyword evidence="2" id="KW-1185">Reference proteome</keyword>
<organism evidence="1 2">
    <name type="scientific">Eumeta variegata</name>
    <name type="common">Bagworm moth</name>
    <name type="synonym">Eumeta japonica</name>
    <dbReference type="NCBI Taxonomy" id="151549"/>
    <lineage>
        <taxon>Eukaryota</taxon>
        <taxon>Metazoa</taxon>
        <taxon>Ecdysozoa</taxon>
        <taxon>Arthropoda</taxon>
        <taxon>Hexapoda</taxon>
        <taxon>Insecta</taxon>
        <taxon>Pterygota</taxon>
        <taxon>Neoptera</taxon>
        <taxon>Endopterygota</taxon>
        <taxon>Lepidoptera</taxon>
        <taxon>Glossata</taxon>
        <taxon>Ditrysia</taxon>
        <taxon>Tineoidea</taxon>
        <taxon>Psychidae</taxon>
        <taxon>Oiketicinae</taxon>
        <taxon>Eumeta</taxon>
    </lineage>
</organism>
<proteinExistence type="predicted"/>
<evidence type="ECO:0000313" key="2">
    <source>
        <dbReference type="Proteomes" id="UP000299102"/>
    </source>
</evidence>
<reference evidence="1 2" key="1">
    <citation type="journal article" date="2019" name="Commun. Biol.">
        <title>The bagworm genome reveals a unique fibroin gene that provides high tensile strength.</title>
        <authorList>
            <person name="Kono N."/>
            <person name="Nakamura H."/>
            <person name="Ohtoshi R."/>
            <person name="Tomita M."/>
            <person name="Numata K."/>
            <person name="Arakawa K."/>
        </authorList>
    </citation>
    <scope>NUCLEOTIDE SEQUENCE [LARGE SCALE GENOMIC DNA]</scope>
</reference>
<sequence>MDSTFWGFYHPNAETYPIIKSQVQIQYLEPFKYSTPDAGRGLPKTIMVFIAPPSRRALSRSFLMLRDLEINPPTLDQCELGTGDDRRHQCTDDI</sequence>
<dbReference type="Proteomes" id="UP000299102">
    <property type="component" value="Unassembled WGS sequence"/>
</dbReference>
<gene>
    <name evidence="1" type="ORF">EVAR_95896_1</name>
</gene>
<dbReference type="EMBL" id="BGZK01000854">
    <property type="protein sequence ID" value="GBP62941.1"/>
    <property type="molecule type" value="Genomic_DNA"/>
</dbReference>
<evidence type="ECO:0000313" key="1">
    <source>
        <dbReference type="EMBL" id="GBP62941.1"/>
    </source>
</evidence>